<evidence type="ECO:0000259" key="1">
    <source>
        <dbReference type="SMART" id="SM00256"/>
    </source>
</evidence>
<dbReference type="SMART" id="SM00256">
    <property type="entry name" value="FBOX"/>
    <property type="match status" value="2"/>
</dbReference>
<dbReference type="PANTHER" id="PTHR31111">
    <property type="entry name" value="BNAA05G37150D PROTEIN-RELATED"/>
    <property type="match status" value="1"/>
</dbReference>
<evidence type="ECO:0000313" key="2">
    <source>
        <dbReference type="EMBL" id="TKV93278.1"/>
    </source>
</evidence>
<dbReference type="SUPFAM" id="SSF81383">
    <property type="entry name" value="F-box domain"/>
    <property type="match status" value="2"/>
</dbReference>
<protein>
    <recommendedName>
        <fullName evidence="1">F-box domain-containing protein</fullName>
    </recommendedName>
</protein>
<proteinExistence type="predicted"/>
<feature type="domain" description="F-box" evidence="1">
    <location>
        <begin position="313"/>
        <end position="351"/>
    </location>
</feature>
<reference evidence="2" key="1">
    <citation type="submission" date="2019-03" db="EMBL/GenBank/DDBJ databases">
        <title>WGS assembly of Setaria viridis.</title>
        <authorList>
            <person name="Huang P."/>
            <person name="Jenkins J."/>
            <person name="Grimwood J."/>
            <person name="Barry K."/>
            <person name="Healey A."/>
            <person name="Mamidi S."/>
            <person name="Sreedasyam A."/>
            <person name="Shu S."/>
            <person name="Feldman M."/>
            <person name="Wu J."/>
            <person name="Yu Y."/>
            <person name="Chen C."/>
            <person name="Johnson J."/>
            <person name="Rokhsar D."/>
            <person name="Baxter I."/>
            <person name="Schmutz J."/>
            <person name="Brutnell T."/>
            <person name="Kellogg E."/>
        </authorList>
    </citation>
    <scope>NUCLEOTIDE SEQUENCE [LARGE SCALE GENOMIC DNA]</scope>
</reference>
<evidence type="ECO:0000313" key="3">
    <source>
        <dbReference type="Proteomes" id="UP000298652"/>
    </source>
</evidence>
<dbReference type="InterPro" id="IPR036047">
    <property type="entry name" value="F-box-like_dom_sf"/>
</dbReference>
<dbReference type="Pfam" id="PF07734">
    <property type="entry name" value="FBA_1"/>
    <property type="match status" value="2"/>
</dbReference>
<dbReference type="EMBL" id="CM016560">
    <property type="protein sequence ID" value="TKV93278.1"/>
    <property type="molecule type" value="Genomic_DNA"/>
</dbReference>
<dbReference type="Pfam" id="PF00646">
    <property type="entry name" value="F-box"/>
    <property type="match status" value="2"/>
</dbReference>
<dbReference type="AlphaFoldDB" id="A0A4U6SYT2"/>
<organism evidence="2 3">
    <name type="scientific">Setaria viridis</name>
    <name type="common">Green bristlegrass</name>
    <name type="synonym">Setaria italica subsp. viridis</name>
    <dbReference type="NCBI Taxonomy" id="4556"/>
    <lineage>
        <taxon>Eukaryota</taxon>
        <taxon>Viridiplantae</taxon>
        <taxon>Streptophyta</taxon>
        <taxon>Embryophyta</taxon>
        <taxon>Tracheophyta</taxon>
        <taxon>Spermatophyta</taxon>
        <taxon>Magnoliopsida</taxon>
        <taxon>Liliopsida</taxon>
        <taxon>Poales</taxon>
        <taxon>Poaceae</taxon>
        <taxon>PACMAD clade</taxon>
        <taxon>Panicoideae</taxon>
        <taxon>Panicodae</taxon>
        <taxon>Paniceae</taxon>
        <taxon>Cenchrinae</taxon>
        <taxon>Setaria</taxon>
    </lineage>
</organism>
<sequence>MEGSSKPIMKDDDIGAPALPTEVLTEIFARLSSKSVGRFRCISHAWCDTLTSPYFVELHYRRANQPAHPRLLLTPLMPDKFPDGAAVPLTKPCRGLILIRCAHKGGYFVFNPSTGAVLPLKRIFRSKPFEPHAPPLFLKVSYGLGYCTVRKEHKVVRLFSNAEGGDGMTPTSCNYEVFVLDKPAYWRPSAAQPPLCSAMEKDPAVFIHGHLHFICSDGGGITTFNISDETFGSLSPPSEPEGEDPYHVCVLRDYNEARWETLFCIDRSAWLEPERMLFKSPGDDNLPALGLFEENLLPMAQTIEEMVFSSPTTKAWSDILKWLPVCSVLELSLVCREWHAMIMTDRFIQSHAIHANLNKSPRIMFIMDPRFGLYMDLEECADGYGPHLISDLHVHGLNVGSCAFWDFICNPAIGYCKHISFDDNDGTFFAGRIVLGFNSEIEKHVVVRITYKEKNLETRYYELQCKMRYANHEQWHPLDPPARPVASTPPTFVDGKIYWMVEPNLGPVSTTCEIVAFDVQTQEFEVMQGPPCSHDTGNMTIVQLQDALCVACSDQSANTLDVWMMKDCGPWLMEYHIELEKFLPDYLLENSIPLAVDPEDGRILLNAGWSLGYYDPKTAEIETIYTENIPEHDIKFCPIVCHESLVWPFSPS</sequence>
<accession>A0A4U6SYT2</accession>
<dbReference type="InterPro" id="IPR006527">
    <property type="entry name" value="F-box-assoc_dom_typ1"/>
</dbReference>
<dbReference type="OMA" id="ICHESLV"/>
<dbReference type="InterPro" id="IPR017451">
    <property type="entry name" value="F-box-assoc_interact_dom"/>
</dbReference>
<gene>
    <name evidence="2" type="ORF">SEVIR_9G215600v2</name>
</gene>
<name>A0A4U6SYT2_SETVI</name>
<dbReference type="InterPro" id="IPR001810">
    <property type="entry name" value="F-box_dom"/>
</dbReference>
<keyword evidence="3" id="KW-1185">Reference proteome</keyword>
<dbReference type="PANTHER" id="PTHR31111:SF136">
    <property type="entry name" value="F-BOX ASSOCIATED DOMAIN-CONTAINING PROTEIN"/>
    <property type="match status" value="1"/>
</dbReference>
<dbReference type="Proteomes" id="UP000298652">
    <property type="component" value="Chromosome 9"/>
</dbReference>
<dbReference type="Gramene" id="TKV93278">
    <property type="protein sequence ID" value="TKV93278"/>
    <property type="gene ID" value="SEVIR_9G215600v2"/>
</dbReference>
<feature type="domain" description="F-box" evidence="1">
    <location>
        <begin position="19"/>
        <end position="59"/>
    </location>
</feature>
<dbReference type="NCBIfam" id="TIGR01640">
    <property type="entry name" value="F_box_assoc_1"/>
    <property type="match status" value="2"/>
</dbReference>